<dbReference type="InterPro" id="IPR012896">
    <property type="entry name" value="Integrin_bsu_tail"/>
</dbReference>
<gene>
    <name evidence="25" type="primary">Abcb1_1</name>
    <name evidence="25" type="ORF">GTO95_0005221</name>
</gene>
<dbReference type="PANTHER" id="PTHR43394:SF20">
    <property type="entry name" value="ATP BINDING CASSETTE SUBFAMILY B MEMBER 5"/>
    <property type="match status" value="1"/>
</dbReference>
<keyword evidence="8 22" id="KW-0812">Transmembrane</keyword>
<dbReference type="InterPro" id="IPR017871">
    <property type="entry name" value="ABC_transporter-like_CS"/>
</dbReference>
<dbReference type="InterPro" id="IPR003439">
    <property type="entry name" value="ABC_transporter-like_ATP-bd"/>
</dbReference>
<feature type="transmembrane region" description="Helical" evidence="22">
    <location>
        <begin position="1010"/>
        <end position="1030"/>
    </location>
</feature>
<evidence type="ECO:0000256" key="14">
    <source>
        <dbReference type="ARBA" id="ARBA00022889"/>
    </source>
</evidence>
<dbReference type="Gene3D" id="3.40.50.300">
    <property type="entry name" value="P-loop containing nucleotide triphosphate hydrolases"/>
    <property type="match status" value="2"/>
</dbReference>
<evidence type="ECO:0000256" key="13">
    <source>
        <dbReference type="ARBA" id="ARBA00022842"/>
    </source>
</evidence>
<evidence type="ECO:0000256" key="7">
    <source>
        <dbReference type="ARBA" id="ARBA00022536"/>
    </source>
</evidence>
<dbReference type="Pfam" id="PF00005">
    <property type="entry name" value="ABC_tran"/>
    <property type="match status" value="2"/>
</dbReference>
<dbReference type="InterPro" id="IPR002369">
    <property type="entry name" value="Integrin_bsu_VWA"/>
</dbReference>
<dbReference type="PANTHER" id="PTHR43394">
    <property type="entry name" value="ATP-DEPENDENT PERMEASE MDL1, MITOCHONDRIAL"/>
    <property type="match status" value="1"/>
</dbReference>
<feature type="transmembrane region" description="Helical" evidence="22">
    <location>
        <begin position="986"/>
        <end position="1004"/>
    </location>
</feature>
<feature type="region of interest" description="Disordered" evidence="21">
    <location>
        <begin position="1403"/>
        <end position="1475"/>
    </location>
</feature>
<evidence type="ECO:0000256" key="2">
    <source>
        <dbReference type="ARBA" id="ARBA00004251"/>
    </source>
</evidence>
<dbReference type="SUPFAM" id="SSF69179">
    <property type="entry name" value="Integrin domains"/>
    <property type="match status" value="1"/>
</dbReference>
<keyword evidence="15" id="KW-1278">Translocase</keyword>
<keyword evidence="7" id="KW-0245">EGF-like domain</keyword>
<evidence type="ECO:0000256" key="10">
    <source>
        <dbReference type="ARBA" id="ARBA00022737"/>
    </source>
</evidence>
<feature type="transmembrane region" description="Helical" evidence="22">
    <location>
        <begin position="1623"/>
        <end position="1653"/>
    </location>
</feature>
<evidence type="ECO:0000256" key="11">
    <source>
        <dbReference type="ARBA" id="ARBA00022741"/>
    </source>
</evidence>
<keyword evidence="14" id="KW-0130">Cell adhesion</keyword>
<evidence type="ECO:0000256" key="17">
    <source>
        <dbReference type="ARBA" id="ARBA00023037"/>
    </source>
</evidence>
<dbReference type="PROSITE" id="PS00243">
    <property type="entry name" value="I_EGF_1"/>
    <property type="match status" value="1"/>
</dbReference>
<dbReference type="GO" id="GO:0016887">
    <property type="term" value="F:ATP hydrolysis activity"/>
    <property type="evidence" value="ECO:0007669"/>
    <property type="project" value="InterPro"/>
</dbReference>
<dbReference type="Proteomes" id="UP000736164">
    <property type="component" value="Unassembled WGS sequence"/>
</dbReference>
<keyword evidence="17" id="KW-0401">Integrin</keyword>
<name>A0A8J7T943_ATRSP</name>
<evidence type="ECO:0000256" key="4">
    <source>
        <dbReference type="ARBA" id="ARBA00007577"/>
    </source>
</evidence>
<evidence type="ECO:0000256" key="5">
    <source>
        <dbReference type="ARBA" id="ARBA00022448"/>
    </source>
</evidence>
<keyword evidence="16 22" id="KW-1133">Transmembrane helix</keyword>
<feature type="region of interest" description="Disordered" evidence="21">
    <location>
        <begin position="772"/>
        <end position="798"/>
    </location>
</feature>
<evidence type="ECO:0000256" key="8">
    <source>
        <dbReference type="ARBA" id="ARBA00022692"/>
    </source>
</evidence>
<feature type="domain" description="ABC transmembrane type-1" evidence="24">
    <location>
        <begin position="1497"/>
        <end position="1832"/>
    </location>
</feature>
<dbReference type="Gene3D" id="4.10.1240.30">
    <property type="match status" value="1"/>
</dbReference>
<dbReference type="PROSITE" id="PS50893">
    <property type="entry name" value="ABC_TRANSPORTER_2"/>
    <property type="match status" value="2"/>
</dbReference>
<dbReference type="InterPro" id="IPR036465">
    <property type="entry name" value="vWFA_dom_sf"/>
</dbReference>
<dbReference type="SUPFAM" id="SSF69687">
    <property type="entry name" value="Integrin beta tail domain"/>
    <property type="match status" value="1"/>
</dbReference>
<comment type="similarity">
    <text evidence="4">Belongs to the ABC transporter superfamily. ABCB family. Multidrug resistance exporter (TC 3.A.1.201) subfamily.</text>
</comment>
<evidence type="ECO:0000256" key="16">
    <source>
        <dbReference type="ARBA" id="ARBA00022989"/>
    </source>
</evidence>
<dbReference type="InterPro" id="IPR057073">
    <property type="entry name" value="EGF_integrin_2"/>
</dbReference>
<reference evidence="25" key="1">
    <citation type="journal article" date="2021" name="Cell">
        <title>Tracing the genetic footprints of vertebrate landing in non-teleost ray-finned fishes.</title>
        <authorList>
            <person name="Bi X."/>
            <person name="Wang K."/>
            <person name="Yang L."/>
            <person name="Pan H."/>
            <person name="Jiang H."/>
            <person name="Wei Q."/>
            <person name="Fang M."/>
            <person name="Yu H."/>
            <person name="Zhu C."/>
            <person name="Cai Y."/>
            <person name="He Y."/>
            <person name="Gan X."/>
            <person name="Zeng H."/>
            <person name="Yu D."/>
            <person name="Zhu Y."/>
            <person name="Jiang H."/>
            <person name="Qiu Q."/>
            <person name="Yang H."/>
            <person name="Zhang Y.E."/>
            <person name="Wang W."/>
            <person name="Zhu M."/>
            <person name="He S."/>
            <person name="Zhang G."/>
        </authorList>
    </citation>
    <scope>NUCLEOTIDE SEQUENCE</scope>
    <source>
        <strain evidence="25">Allg_001</strain>
    </source>
</reference>
<dbReference type="InterPro" id="IPR039421">
    <property type="entry name" value="Type_1_exporter"/>
</dbReference>
<feature type="transmembrane region" description="Helical" evidence="22">
    <location>
        <begin position="1087"/>
        <end position="1110"/>
    </location>
</feature>
<dbReference type="Gene3D" id="3.40.50.410">
    <property type="entry name" value="von Willebrand factor, type A domain"/>
    <property type="match status" value="1"/>
</dbReference>
<sequence>MEPWPRDVCDMQNLRQMSVRTADIYTELCCRVPILSCETIGRYSIVVQFIPILNKTGSLQHHCPQLSSPHCMTTAHSRGMLERPFGWLLMASHRECTGLNPCHPGSLSFSCGEKGFLDGAPVSERCDLISNLEKKGCALDFIERPSVKVVVDASMSSTQVTPRDVTVQLWPGREASFVLQVHQLERYPVDMYYLVDVSASMQDNLDKLKTVGIALSEKMKEHSTDFKVGFGSFVDKPVSPYINVHPSKIDNPCSDYDIQCRPAHGFIHVLSLTDNITEFTRVVQQQHISGNMDTPEGGFDAMLQAAVCQNHIGWRSEAKHLLLMMTDQPSHLALDSKLAGIVVPHDGNCHLEDNTYTQSAYMEHPTIGQLADKLLENSVYSIFAVEELQFKWYEDLIPLMPGTFVGKLQPKASNLKDLVVQAYKRLLSDVEVQILVQNQVQKLAINITALCPGGSPLPGHNKCSNVKPNETVFFNITIGMRECGNQGEAVDLLIKPVGFNESTRVKVQTACACQCTGPGAPSSGRCWNERSPQDCRSSETGSCTCEQGGEEGGLGESCQLDNTQPACSGRGSCLCGRCVCDRSSLGLVFGKYCEMDNFSCSYHQGLLCGGHGQCVLGECRCASGWEGESCSCPTSTEPCMPTGSGVCSGKGRCVCGRCQCEDPRRLGRFCEVCPMCNNPCEMNWKCVQCHLSSDFSEVKATQCNATCFPMVHYIDDISESRSETSKYCLYPTSENCHYRFQMDSMFGGKQIHIIRYPDVIPDGYNNLAFVSEEEPKDGPQSENKALPQSRKKKKEGAKKEPPKLVGFFSLFRYADGWDIVMMILGLICAAAHGVALPLLTVVFGQMTDSFVKSGLPVNITGNFSKNVSYSLQCDKLPGIDIEAEMTRNAYYFVGLGAAVLLLATIHVMMFLLAAARQTKRIRDKYFHAVLHQEMGWFDTHQIGVLNTRLTDKLVVLYLTKVLCLYPFVSPSDINTINDGLGDKISIFLQMFCTFITGIVIGFVYGWKLTLVILAVSPLLAGSAAALSKILGTLTSKELTAYASAGAVAEEILVSIRTVVAFNGQKKAVEKYERNLQKAKDLGVKKAITTNASMGLTQFIIFGSYALAFWYGTKLSVDEPENYSIGKVLTVFFSVMIGAFSLGQAAPNLESIANARGAAYEIYSTIDSPHPIDSSSKEGYKPDSIQGDIEFKNIHFCYPSRKDVKILQGLSLKIERGKTIALVGASGCGKSTTIQLLQRFYDPDAGEVTLDGRDIRSLNLKWLRENIGIVSQEPVLFATTIAENIRYGREDATDEDIERAVREANAYDFISKLPDKLNTMVGERGAQLSGGQKQRIAIARALVKNPKILLLDEATSALDTQSESIVQTALDKVGLTSPALNRSSKLTVKVHTLQRKGAVSFSNLSSGHIEEDSEGSTFSFDDEASEDEPELVNNGASQASIFQRSSLRRSRQSVRRSAKTKLRRRKRGKKKKEEEESLPDIPFGKILEMNKPEWPYLVIGCVASLFGGAVYPCVAIVFSKIIGVFGELDPDVRRGKTTLLSLMFLLIGAVAFVTYFLEGFMFGKSGEILTMRLRSQSFKAMIRQDIGWFDDNKNAVGILTTKLATDASLVKGAAGARLGLVTRLLCSLTIAIIVAFVFSWQLTLLILACVPFLVGANIIQMKSTAGHASKDQKSLELSGKICTIYMVIHITKDCCLTKQNTFMKMQFQKLYWVFYMKNAYWSLTDVWEDVKFLLENIRTVAALTREDVFFKRFQDSLQPPYRAALCKAPIYGLTYALGQAVPYFVNASIFRFGAWLIAHCYTEFENVFLVFSVIVFAAMSIGQSSSFAPDFAKAKASAQRITQLLERKPDIDIYNEGGEKPSSFEGNVEFSSVHFAYPTRQGVQVLQGLSVKVAKGQTLALVGGSGCGKSTSVQLLERFYNPAAGQVLVDGKDTKSLNLAWLRAQLGLVSQEPILFDCSIAENIQYGDCSREVSQQEIEEAAKRANIHNFILSLPQQYNTKVGDKGAQLSGGQKQRIAIARALVRKPKVLLLDEATSALDTESEKIVQQALDEARQGRTCIVIAHRLSTIQNADIIAVIRDGQVVEQGTHSELMARQGAYSALVNAQVSV</sequence>
<dbReference type="Pfam" id="PF23105">
    <property type="entry name" value="EGF_integrin"/>
    <property type="match status" value="1"/>
</dbReference>
<dbReference type="PRINTS" id="PR01186">
    <property type="entry name" value="INTEGRINB"/>
</dbReference>
<evidence type="ECO:0000256" key="15">
    <source>
        <dbReference type="ARBA" id="ARBA00022967"/>
    </source>
</evidence>
<dbReference type="Pfam" id="PF00664">
    <property type="entry name" value="ABC_membrane"/>
    <property type="match status" value="3"/>
</dbReference>
<dbReference type="CDD" id="cd18577">
    <property type="entry name" value="ABC_6TM_Pgp_ABCB1_D1_like"/>
    <property type="match status" value="1"/>
</dbReference>
<feature type="transmembrane region" description="Helical" evidence="22">
    <location>
        <begin position="889"/>
        <end position="915"/>
    </location>
</feature>
<dbReference type="SMART" id="SM01242">
    <property type="entry name" value="Integrin_B_tail"/>
    <property type="match status" value="1"/>
</dbReference>
<dbReference type="GO" id="GO:0005886">
    <property type="term" value="C:plasma membrane"/>
    <property type="evidence" value="ECO:0007669"/>
    <property type="project" value="UniProtKB-SubCell"/>
</dbReference>
<organism evidence="25 26">
    <name type="scientific">Atractosteus spatula</name>
    <name type="common">Alligator gar</name>
    <name type="synonym">Lepisosteus spatula</name>
    <dbReference type="NCBI Taxonomy" id="7917"/>
    <lineage>
        <taxon>Eukaryota</taxon>
        <taxon>Metazoa</taxon>
        <taxon>Chordata</taxon>
        <taxon>Craniata</taxon>
        <taxon>Vertebrata</taxon>
        <taxon>Euteleostomi</taxon>
        <taxon>Actinopterygii</taxon>
        <taxon>Neopterygii</taxon>
        <taxon>Holostei</taxon>
        <taxon>Semionotiformes</taxon>
        <taxon>Lepisosteidae</taxon>
        <taxon>Atractosteus</taxon>
    </lineage>
</organism>
<evidence type="ECO:0000259" key="24">
    <source>
        <dbReference type="PROSITE" id="PS50929"/>
    </source>
</evidence>
<dbReference type="GO" id="GO:0007229">
    <property type="term" value="P:integrin-mediated signaling pathway"/>
    <property type="evidence" value="ECO:0007669"/>
    <property type="project" value="UniProtKB-KW"/>
</dbReference>
<dbReference type="Gene3D" id="2.10.25.10">
    <property type="entry name" value="Laminin"/>
    <property type="match status" value="3"/>
</dbReference>
<keyword evidence="5" id="KW-0813">Transport</keyword>
<evidence type="ECO:0000256" key="1">
    <source>
        <dbReference type="ARBA" id="ARBA00004141"/>
    </source>
</evidence>
<dbReference type="FunFam" id="3.40.50.410:FF:000002">
    <property type="entry name" value="Integrin beta"/>
    <property type="match status" value="1"/>
</dbReference>
<feature type="compositionally biased region" description="Acidic residues" evidence="21">
    <location>
        <begin position="1419"/>
        <end position="1429"/>
    </location>
</feature>
<evidence type="ECO:0000256" key="21">
    <source>
        <dbReference type="SAM" id="MobiDB-lite"/>
    </source>
</evidence>
<dbReference type="SMART" id="SM00382">
    <property type="entry name" value="AAA"/>
    <property type="match status" value="2"/>
</dbReference>
<comment type="caution">
    <text evidence="25">The sequence shown here is derived from an EMBL/GenBank/DDBJ whole genome shotgun (WGS) entry which is preliminary data.</text>
</comment>
<comment type="subcellular location">
    <subcellularLocation>
        <location evidence="2">Cell membrane</location>
        <topology evidence="2">Single-pass type I membrane protein</topology>
    </subcellularLocation>
    <subcellularLocation>
        <location evidence="1">Membrane</location>
        <topology evidence="1">Multi-pass membrane protein</topology>
    </subcellularLocation>
</comment>
<evidence type="ECO:0000256" key="18">
    <source>
        <dbReference type="ARBA" id="ARBA00023136"/>
    </source>
</evidence>
<keyword evidence="26" id="KW-1185">Reference proteome</keyword>
<feature type="non-terminal residue" evidence="25">
    <location>
        <position position="1"/>
    </location>
</feature>
<dbReference type="Gene3D" id="2.60.40.1510">
    <property type="entry name" value="ntegrin, alpha v. Chain A, domain 3"/>
    <property type="match status" value="1"/>
</dbReference>
<dbReference type="CDD" id="cd18578">
    <property type="entry name" value="ABC_6TM_Pgp_ABCB1_D2_like"/>
    <property type="match status" value="1"/>
</dbReference>
<dbReference type="SUPFAM" id="SSF57196">
    <property type="entry name" value="EGF/Laminin"/>
    <property type="match status" value="2"/>
</dbReference>
<feature type="compositionally biased region" description="Polar residues" evidence="21">
    <location>
        <begin position="1433"/>
        <end position="1442"/>
    </location>
</feature>
<evidence type="ECO:0000313" key="25">
    <source>
        <dbReference type="EMBL" id="MBN3314869.1"/>
    </source>
</evidence>
<evidence type="ECO:0000256" key="9">
    <source>
        <dbReference type="ARBA" id="ARBA00022729"/>
    </source>
</evidence>
<dbReference type="InterPro" id="IPR036349">
    <property type="entry name" value="Integrin_bsu_tail_dom_sf"/>
</dbReference>
<dbReference type="InterPro" id="IPR027417">
    <property type="entry name" value="P-loop_NTPase"/>
</dbReference>
<evidence type="ECO:0000256" key="19">
    <source>
        <dbReference type="ARBA" id="ARBA00023157"/>
    </source>
</evidence>
<feature type="transmembrane region" description="Helical" evidence="22">
    <location>
        <begin position="1122"/>
        <end position="1141"/>
    </location>
</feature>
<feature type="transmembrane region" description="Helical" evidence="22">
    <location>
        <begin position="819"/>
        <end position="843"/>
    </location>
</feature>
<dbReference type="CDD" id="cd03249">
    <property type="entry name" value="ABC_MTABC3_MDL1_MDL2"/>
    <property type="match status" value="2"/>
</dbReference>
<keyword evidence="20" id="KW-0325">Glycoprotein</keyword>
<keyword evidence="6" id="KW-1003">Cell membrane</keyword>
<keyword evidence="18 22" id="KW-0472">Membrane</keyword>
<comment type="similarity">
    <text evidence="3">Belongs to the integrin beta chain family.</text>
</comment>
<dbReference type="FunFam" id="2.10.25.10:FF:000043">
    <property type="entry name" value="Integrin beta"/>
    <property type="match status" value="1"/>
</dbReference>
<evidence type="ECO:0000256" key="22">
    <source>
        <dbReference type="SAM" id="Phobius"/>
    </source>
</evidence>
<feature type="domain" description="ABC transmembrane type-1" evidence="24">
    <location>
        <begin position="823"/>
        <end position="1153"/>
    </location>
</feature>
<feature type="compositionally biased region" description="Basic residues" evidence="21">
    <location>
        <begin position="1445"/>
        <end position="1469"/>
    </location>
</feature>
<feature type="transmembrane region" description="Helical" evidence="22">
    <location>
        <begin position="1493"/>
        <end position="1517"/>
    </location>
</feature>
<keyword evidence="13" id="KW-0460">Magnesium</keyword>
<dbReference type="FunFam" id="3.40.50.300:FF:000479">
    <property type="entry name" value="Multidrug resistance protein 1A"/>
    <property type="match status" value="2"/>
</dbReference>
<dbReference type="PROSITE" id="PS52047">
    <property type="entry name" value="I_EGF_2"/>
    <property type="match status" value="1"/>
</dbReference>
<dbReference type="GO" id="GO:0090374">
    <property type="term" value="P:oligopeptide export from mitochondrion"/>
    <property type="evidence" value="ECO:0007669"/>
    <property type="project" value="TreeGrafter"/>
</dbReference>
<dbReference type="GO" id="GO:0015421">
    <property type="term" value="F:ABC-type oligopeptide transporter activity"/>
    <property type="evidence" value="ECO:0007669"/>
    <property type="project" value="TreeGrafter"/>
</dbReference>
<dbReference type="GO" id="GO:0005524">
    <property type="term" value="F:ATP binding"/>
    <property type="evidence" value="ECO:0007669"/>
    <property type="project" value="UniProtKB-KW"/>
</dbReference>
<dbReference type="GO" id="GO:0005743">
    <property type="term" value="C:mitochondrial inner membrane"/>
    <property type="evidence" value="ECO:0007669"/>
    <property type="project" value="TreeGrafter"/>
</dbReference>
<evidence type="ECO:0000256" key="3">
    <source>
        <dbReference type="ARBA" id="ARBA00007449"/>
    </source>
</evidence>
<dbReference type="FunFam" id="1.20.1560.10:FF:000018">
    <property type="entry name" value="ATP-binding cassette subfamily B member 11"/>
    <property type="match status" value="1"/>
</dbReference>
<feature type="non-terminal residue" evidence="25">
    <location>
        <position position="2109"/>
    </location>
</feature>
<dbReference type="SUPFAM" id="SSF52540">
    <property type="entry name" value="P-loop containing nucleoside triphosphate hydrolases"/>
    <property type="match status" value="2"/>
</dbReference>
<dbReference type="PROSITE" id="PS50929">
    <property type="entry name" value="ABC_TM1F"/>
    <property type="match status" value="2"/>
</dbReference>
<feature type="transmembrane region" description="Helical" evidence="22">
    <location>
        <begin position="1537"/>
        <end position="1556"/>
    </location>
</feature>
<dbReference type="SUPFAM" id="SSF53300">
    <property type="entry name" value="vWA-like"/>
    <property type="match status" value="1"/>
</dbReference>
<dbReference type="GO" id="GO:0007155">
    <property type="term" value="P:cell adhesion"/>
    <property type="evidence" value="ECO:0007669"/>
    <property type="project" value="UniProtKB-KW"/>
</dbReference>
<protein>
    <submittedName>
        <fullName evidence="25">MDR1 protein</fullName>
    </submittedName>
</protein>
<dbReference type="SUPFAM" id="SSF90123">
    <property type="entry name" value="ABC transporter transmembrane region"/>
    <property type="match status" value="2"/>
</dbReference>
<keyword evidence="11" id="KW-0547">Nucleotide-binding</keyword>
<dbReference type="SMART" id="SM00187">
    <property type="entry name" value="INB"/>
    <property type="match status" value="1"/>
</dbReference>
<dbReference type="EMBL" id="JAAWVO010018217">
    <property type="protein sequence ID" value="MBN3314869.1"/>
    <property type="molecule type" value="Genomic_DNA"/>
</dbReference>
<proteinExistence type="inferred from homology"/>
<dbReference type="InterPro" id="IPR057243">
    <property type="entry name" value="Integrin_I-EGF_CS"/>
</dbReference>
<dbReference type="InterPro" id="IPR003593">
    <property type="entry name" value="AAA+_ATPase"/>
</dbReference>
<dbReference type="InterPro" id="IPR011527">
    <property type="entry name" value="ABC1_TM_dom"/>
</dbReference>
<dbReference type="InterPro" id="IPR015812">
    <property type="entry name" value="Integrin_bsu"/>
</dbReference>
<evidence type="ECO:0000259" key="23">
    <source>
        <dbReference type="PROSITE" id="PS50893"/>
    </source>
</evidence>
<feature type="domain" description="ABC transporter" evidence="23">
    <location>
        <begin position="1188"/>
        <end position="1430"/>
    </location>
</feature>
<keyword evidence="10" id="KW-0677">Repeat</keyword>
<dbReference type="Pfam" id="PF23106">
    <property type="entry name" value="EGF_Teneurin"/>
    <property type="match status" value="1"/>
</dbReference>
<keyword evidence="19" id="KW-1015">Disulfide bond</keyword>
<evidence type="ECO:0000256" key="12">
    <source>
        <dbReference type="ARBA" id="ARBA00022840"/>
    </source>
</evidence>
<evidence type="ECO:0000313" key="26">
    <source>
        <dbReference type="Proteomes" id="UP000736164"/>
    </source>
</evidence>
<dbReference type="InterPro" id="IPR036640">
    <property type="entry name" value="ABC1_TM_sf"/>
</dbReference>
<keyword evidence="12" id="KW-0067">ATP-binding</keyword>
<accession>A0A8J7T943</accession>
<feature type="domain" description="ABC transporter" evidence="23">
    <location>
        <begin position="1867"/>
        <end position="2105"/>
    </location>
</feature>
<dbReference type="PROSITE" id="PS00211">
    <property type="entry name" value="ABC_TRANSPORTER_1"/>
    <property type="match status" value="2"/>
</dbReference>
<evidence type="ECO:0000256" key="6">
    <source>
        <dbReference type="ARBA" id="ARBA00022475"/>
    </source>
</evidence>
<keyword evidence="9" id="KW-0732">Signal</keyword>
<dbReference type="Gene3D" id="1.20.1560.10">
    <property type="entry name" value="ABC transporter type 1, transmembrane domain"/>
    <property type="match status" value="2"/>
</dbReference>
<dbReference type="FunFam" id="2.10.25.10:FF:000076">
    <property type="entry name" value="Integrin beta"/>
    <property type="match status" value="1"/>
</dbReference>
<dbReference type="Pfam" id="PF00362">
    <property type="entry name" value="Integrin_beta"/>
    <property type="match status" value="1"/>
</dbReference>
<evidence type="ECO:0000256" key="20">
    <source>
        <dbReference type="ARBA" id="ARBA00023180"/>
    </source>
</evidence>
<dbReference type="FunFam" id="2.60.40.1510:FF:000010">
    <property type="entry name" value="Integrin beta"/>
    <property type="match status" value="1"/>
</dbReference>
<dbReference type="InterPro" id="IPR032695">
    <property type="entry name" value="Integrin_dom_sf"/>
</dbReference>